<dbReference type="EMBL" id="FUYC01000004">
    <property type="protein sequence ID" value="SKA80901.1"/>
    <property type="molecule type" value="Genomic_DNA"/>
</dbReference>
<evidence type="ECO:0000313" key="9">
    <source>
        <dbReference type="EMBL" id="SKA80901.1"/>
    </source>
</evidence>
<dbReference type="PANTHER" id="PTHR43833:SF5">
    <property type="entry name" value="TRK SYSTEM POTASSIUM UPTAKE PROTEIN TRKA"/>
    <property type="match status" value="1"/>
</dbReference>
<feature type="domain" description="RCK C-terminal" evidence="8">
    <location>
        <begin position="368"/>
        <end position="449"/>
    </location>
</feature>
<evidence type="ECO:0000256" key="6">
    <source>
        <dbReference type="ARBA" id="ARBA00023065"/>
    </source>
</evidence>
<evidence type="ECO:0000256" key="5">
    <source>
        <dbReference type="ARBA" id="ARBA00023027"/>
    </source>
</evidence>
<dbReference type="NCBIfam" id="NF007039">
    <property type="entry name" value="PRK09496.3-2"/>
    <property type="match status" value="1"/>
</dbReference>
<keyword evidence="10" id="KW-1185">Reference proteome</keyword>
<keyword evidence="2" id="KW-0813">Transport</keyword>
<dbReference type="GO" id="GO:0005886">
    <property type="term" value="C:plasma membrane"/>
    <property type="evidence" value="ECO:0007669"/>
    <property type="project" value="InterPro"/>
</dbReference>
<dbReference type="STRING" id="1121449.SAMN02745704_01414"/>
<dbReference type="AlphaFoldDB" id="A0A1T4WWA8"/>
<dbReference type="RefSeq" id="WP_078716983.1">
    <property type="nucleotide sequence ID" value="NZ_FUYC01000004.1"/>
</dbReference>
<keyword evidence="6" id="KW-0406">Ion transport</keyword>
<dbReference type="Gene3D" id="3.30.70.1450">
    <property type="entry name" value="Regulator of K+ conductance, C-terminal domain"/>
    <property type="match status" value="2"/>
</dbReference>
<dbReference type="Pfam" id="PF02254">
    <property type="entry name" value="TrkA_N"/>
    <property type="match status" value="2"/>
</dbReference>
<dbReference type="PANTHER" id="PTHR43833">
    <property type="entry name" value="POTASSIUM CHANNEL PROTEIN 2-RELATED-RELATED"/>
    <property type="match status" value="1"/>
</dbReference>
<evidence type="ECO:0000256" key="3">
    <source>
        <dbReference type="ARBA" id="ARBA00022538"/>
    </source>
</evidence>
<evidence type="ECO:0000259" key="7">
    <source>
        <dbReference type="PROSITE" id="PS51201"/>
    </source>
</evidence>
<evidence type="ECO:0000256" key="1">
    <source>
        <dbReference type="ARBA" id="ARBA00017378"/>
    </source>
</evidence>
<evidence type="ECO:0000256" key="2">
    <source>
        <dbReference type="ARBA" id="ARBA00022448"/>
    </source>
</evidence>
<dbReference type="InterPro" id="IPR003148">
    <property type="entry name" value="RCK_N"/>
</dbReference>
<protein>
    <recommendedName>
        <fullName evidence="1">Trk system potassium uptake protein TrkA</fullName>
    </recommendedName>
</protein>
<dbReference type="InterPro" id="IPR036291">
    <property type="entry name" value="NAD(P)-bd_dom_sf"/>
</dbReference>
<sequence>MRIIIVGAGEVGFHIARRLAVENKEVIVIDKNPAALKKVSESTDVQTFEGSGCSPRVLQEAGVAGGDILLAVTDSDEINIMACVYAGKLADDITLLARVRGEDYTQYKHLITEGEPGIHRIINPDQEVVDSVLRLMSVPGAVEINEFAAGKIRLIGVRLPVGSPVVGRQLFDLRDVIGELGVVIAALVRNDELIIPTGEDVINGSDTVYFACDIRDQDEILKRFGIRPAPIKTVFIVGGGNIGYKLAKSLDNKFYHTRLLDANPERCGFLAEQLNRPIVLQGDARDQDLLREENVGELDLVISVTGDEETNILACLLAKNLGARETITRINNFAYMPLIEPIGIDHLVCPRLSAINSILHFIRRGKVMSTASIKGEDAEALEAIAQDHSSVVGKPLKDIKFPKGALILCFQRGDEVVIPRGDTVIEPNDRLVIISTRQNITKVEKALDVKVEFF</sequence>
<keyword evidence="3" id="KW-0633">Potassium transport</keyword>
<evidence type="ECO:0000259" key="8">
    <source>
        <dbReference type="PROSITE" id="PS51202"/>
    </source>
</evidence>
<feature type="domain" description="RCK C-terminal" evidence="8">
    <location>
        <begin position="142"/>
        <end position="227"/>
    </location>
</feature>
<dbReference type="PROSITE" id="PS51202">
    <property type="entry name" value="RCK_C"/>
    <property type="match status" value="2"/>
</dbReference>
<reference evidence="9 10" key="1">
    <citation type="submission" date="2017-02" db="EMBL/GenBank/DDBJ databases">
        <authorList>
            <person name="Peterson S.W."/>
        </authorList>
    </citation>
    <scope>NUCLEOTIDE SEQUENCE [LARGE SCALE GENOMIC DNA]</scope>
    <source>
        <strain evidence="9 10">DSM 16080</strain>
    </source>
</reference>
<dbReference type="NCBIfam" id="NF007041">
    <property type="entry name" value="PRK09496.3-4"/>
    <property type="match status" value="1"/>
</dbReference>
<dbReference type="InterPro" id="IPR006036">
    <property type="entry name" value="K_uptake_TrkA"/>
</dbReference>
<keyword evidence="5" id="KW-0520">NAD</keyword>
<proteinExistence type="predicted"/>
<dbReference type="NCBIfam" id="NF007031">
    <property type="entry name" value="PRK09496.1-2"/>
    <property type="match status" value="1"/>
</dbReference>
<dbReference type="Proteomes" id="UP000190027">
    <property type="component" value="Unassembled WGS sequence"/>
</dbReference>
<accession>A0A1T4WWA8</accession>
<keyword evidence="4" id="KW-0630">Potassium</keyword>
<dbReference type="SUPFAM" id="SSF51735">
    <property type="entry name" value="NAD(P)-binding Rossmann-fold domains"/>
    <property type="match status" value="2"/>
</dbReference>
<feature type="domain" description="RCK N-terminal" evidence="7">
    <location>
        <begin position="231"/>
        <end position="348"/>
    </location>
</feature>
<dbReference type="GO" id="GO:0015079">
    <property type="term" value="F:potassium ion transmembrane transporter activity"/>
    <property type="evidence" value="ECO:0007669"/>
    <property type="project" value="InterPro"/>
</dbReference>
<dbReference type="InterPro" id="IPR036721">
    <property type="entry name" value="RCK_C_sf"/>
</dbReference>
<evidence type="ECO:0000313" key="10">
    <source>
        <dbReference type="Proteomes" id="UP000190027"/>
    </source>
</evidence>
<dbReference type="PRINTS" id="PR00335">
    <property type="entry name" value="KUPTAKETRKA"/>
</dbReference>
<dbReference type="PROSITE" id="PS51201">
    <property type="entry name" value="RCK_N"/>
    <property type="match status" value="2"/>
</dbReference>
<dbReference type="SUPFAM" id="SSF116726">
    <property type="entry name" value="TrkA C-terminal domain-like"/>
    <property type="match status" value="2"/>
</dbReference>
<gene>
    <name evidence="9" type="ORF">SAMN02745704_01414</name>
</gene>
<organism evidence="9 10">
    <name type="scientific">Paucidesulfovibrio gracilis DSM 16080</name>
    <dbReference type="NCBI Taxonomy" id="1121449"/>
    <lineage>
        <taxon>Bacteria</taxon>
        <taxon>Pseudomonadati</taxon>
        <taxon>Thermodesulfobacteriota</taxon>
        <taxon>Desulfovibrionia</taxon>
        <taxon>Desulfovibrionales</taxon>
        <taxon>Desulfovibrionaceae</taxon>
        <taxon>Paucidesulfovibrio</taxon>
    </lineage>
</organism>
<dbReference type="OrthoDB" id="9775180at2"/>
<dbReference type="InterPro" id="IPR050721">
    <property type="entry name" value="Trk_Ktr_HKT_K-transport"/>
</dbReference>
<dbReference type="Pfam" id="PF02080">
    <property type="entry name" value="TrkA_C"/>
    <property type="match status" value="2"/>
</dbReference>
<feature type="domain" description="RCK N-terminal" evidence="7">
    <location>
        <begin position="1"/>
        <end position="122"/>
    </location>
</feature>
<dbReference type="Gene3D" id="3.40.50.720">
    <property type="entry name" value="NAD(P)-binding Rossmann-like Domain"/>
    <property type="match status" value="2"/>
</dbReference>
<name>A0A1T4WWA8_9BACT</name>
<evidence type="ECO:0000256" key="4">
    <source>
        <dbReference type="ARBA" id="ARBA00022958"/>
    </source>
</evidence>
<dbReference type="NCBIfam" id="NF007032">
    <property type="entry name" value="PRK09496.1-4"/>
    <property type="match status" value="1"/>
</dbReference>
<dbReference type="InterPro" id="IPR006037">
    <property type="entry name" value="RCK_C"/>
</dbReference>